<feature type="domain" description="AMP-binding enzyme C-terminal" evidence="7">
    <location>
        <begin position="237"/>
        <end position="311"/>
    </location>
</feature>
<dbReference type="PANTHER" id="PTHR24096">
    <property type="entry name" value="LONG-CHAIN-FATTY-ACID--COA LIGASE"/>
    <property type="match status" value="1"/>
</dbReference>
<dbReference type="STRING" id="1661398.A0A482W3U5"/>
<evidence type="ECO:0000313" key="9">
    <source>
        <dbReference type="Proteomes" id="UP000292052"/>
    </source>
</evidence>
<comment type="subcellular location">
    <subcellularLocation>
        <location evidence="1">Peroxisome</location>
    </subcellularLocation>
</comment>
<dbReference type="InterPro" id="IPR042099">
    <property type="entry name" value="ANL_N_sf"/>
</dbReference>
<dbReference type="Pfam" id="PF00501">
    <property type="entry name" value="AMP-binding"/>
    <property type="match status" value="1"/>
</dbReference>
<keyword evidence="5" id="KW-0812">Transmembrane</keyword>
<name>A0A482W3U5_ASBVE</name>
<dbReference type="Pfam" id="PF13193">
    <property type="entry name" value="AMP-binding_C"/>
    <property type="match status" value="1"/>
</dbReference>
<protein>
    <submittedName>
        <fullName evidence="8">AMP-binding domain containing protein</fullName>
    </submittedName>
</protein>
<gene>
    <name evidence="8" type="ORF">BDFB_014115</name>
</gene>
<evidence type="ECO:0000256" key="2">
    <source>
        <dbReference type="ARBA" id="ARBA00006432"/>
    </source>
</evidence>
<dbReference type="OrthoDB" id="10253869at2759"/>
<dbReference type="Gene3D" id="3.30.300.30">
    <property type="match status" value="1"/>
</dbReference>
<keyword evidence="3" id="KW-0436">Ligase</keyword>
<proteinExistence type="inferred from homology"/>
<dbReference type="EMBL" id="QDEB01031780">
    <property type="protein sequence ID" value="RZC39724.1"/>
    <property type="molecule type" value="Genomic_DNA"/>
</dbReference>
<evidence type="ECO:0000256" key="4">
    <source>
        <dbReference type="ARBA" id="ARBA00023140"/>
    </source>
</evidence>
<keyword evidence="9" id="KW-1185">Reference proteome</keyword>
<keyword evidence="5" id="KW-1133">Transmembrane helix</keyword>
<dbReference type="PANTHER" id="PTHR24096:SF149">
    <property type="entry name" value="AMP-BINDING DOMAIN-CONTAINING PROTEIN-RELATED"/>
    <property type="match status" value="1"/>
</dbReference>
<keyword evidence="5" id="KW-0472">Membrane</keyword>
<accession>A0A482W3U5</accession>
<dbReference type="GO" id="GO:0005777">
    <property type="term" value="C:peroxisome"/>
    <property type="evidence" value="ECO:0007669"/>
    <property type="project" value="UniProtKB-SubCell"/>
</dbReference>
<evidence type="ECO:0000313" key="8">
    <source>
        <dbReference type="EMBL" id="RZC39724.1"/>
    </source>
</evidence>
<dbReference type="AlphaFoldDB" id="A0A482W3U5"/>
<dbReference type="Proteomes" id="UP000292052">
    <property type="component" value="Unassembled WGS sequence"/>
</dbReference>
<evidence type="ECO:0000259" key="7">
    <source>
        <dbReference type="Pfam" id="PF13193"/>
    </source>
</evidence>
<dbReference type="Gene3D" id="3.40.50.12780">
    <property type="entry name" value="N-terminal domain of ligase-like"/>
    <property type="match status" value="1"/>
</dbReference>
<dbReference type="InterPro" id="IPR025110">
    <property type="entry name" value="AMP-bd_C"/>
</dbReference>
<dbReference type="GO" id="GO:0016405">
    <property type="term" value="F:CoA-ligase activity"/>
    <property type="evidence" value="ECO:0007669"/>
    <property type="project" value="TreeGrafter"/>
</dbReference>
<feature type="domain" description="AMP-dependent synthetase/ligase" evidence="6">
    <location>
        <begin position="13"/>
        <end position="187"/>
    </location>
</feature>
<reference evidence="8 9" key="1">
    <citation type="submission" date="2017-03" db="EMBL/GenBank/DDBJ databases">
        <title>Genome of the blue death feigning beetle - Asbolus verrucosus.</title>
        <authorList>
            <person name="Rider S.D."/>
        </authorList>
    </citation>
    <scope>NUCLEOTIDE SEQUENCE [LARGE SCALE GENOMIC DNA]</scope>
    <source>
        <strain evidence="8">Butters</strain>
        <tissue evidence="8">Head and leg muscle</tissue>
    </source>
</reference>
<evidence type="ECO:0000256" key="3">
    <source>
        <dbReference type="ARBA" id="ARBA00022598"/>
    </source>
</evidence>
<evidence type="ECO:0000256" key="1">
    <source>
        <dbReference type="ARBA" id="ARBA00004275"/>
    </source>
</evidence>
<sequence length="326" mass="37002">MKSQATRVSFPFTYLTHTFLYWISAGTFLVSSIVEEHSRLICPNFHVEEVWNVIHKYKPVFLGLTAISAMEMVDLGCPENIDVKSILTVIVMGSAISKEYTTKLIKIFPEADVIRGYGQTEVCGPLAMFRGNDKFHRPLLKEKIDSVGLAVRGITYKVVDPETNETLGPHQRGELRIKSKLIMNAYYNADSSESFDEDGWLKTGDIVYYDEDYCFYVVDRIKEAFKYKGWFIAPAALENELLNHPAVKQALVIGIPKDDGYHPMGVVVLKDNFDVTELEIEKFVELRVPERHRLRAGVKFLKSIPSTVTGKVKRTAVRKMVLEGII</sequence>
<evidence type="ECO:0000256" key="5">
    <source>
        <dbReference type="SAM" id="Phobius"/>
    </source>
</evidence>
<dbReference type="InterPro" id="IPR045851">
    <property type="entry name" value="AMP-bd_C_sf"/>
</dbReference>
<dbReference type="SUPFAM" id="SSF56801">
    <property type="entry name" value="Acetyl-CoA synthetase-like"/>
    <property type="match status" value="1"/>
</dbReference>
<feature type="transmembrane region" description="Helical" evidence="5">
    <location>
        <begin position="12"/>
        <end position="34"/>
    </location>
</feature>
<evidence type="ECO:0000259" key="6">
    <source>
        <dbReference type="Pfam" id="PF00501"/>
    </source>
</evidence>
<organism evidence="8 9">
    <name type="scientific">Asbolus verrucosus</name>
    <name type="common">Desert ironclad beetle</name>
    <dbReference type="NCBI Taxonomy" id="1661398"/>
    <lineage>
        <taxon>Eukaryota</taxon>
        <taxon>Metazoa</taxon>
        <taxon>Ecdysozoa</taxon>
        <taxon>Arthropoda</taxon>
        <taxon>Hexapoda</taxon>
        <taxon>Insecta</taxon>
        <taxon>Pterygota</taxon>
        <taxon>Neoptera</taxon>
        <taxon>Endopterygota</taxon>
        <taxon>Coleoptera</taxon>
        <taxon>Polyphaga</taxon>
        <taxon>Cucujiformia</taxon>
        <taxon>Tenebrionidae</taxon>
        <taxon>Pimeliinae</taxon>
        <taxon>Asbolus</taxon>
    </lineage>
</organism>
<dbReference type="InterPro" id="IPR000873">
    <property type="entry name" value="AMP-dep_synth/lig_dom"/>
</dbReference>
<comment type="similarity">
    <text evidence="2">Belongs to the ATP-dependent AMP-binding enzyme family.</text>
</comment>
<keyword evidence="4" id="KW-0576">Peroxisome</keyword>
<comment type="caution">
    <text evidence="8">The sequence shown here is derived from an EMBL/GenBank/DDBJ whole genome shotgun (WGS) entry which is preliminary data.</text>
</comment>